<dbReference type="Proteomes" id="UP000479000">
    <property type="component" value="Unassembled WGS sequence"/>
</dbReference>
<reference evidence="2 3" key="1">
    <citation type="submission" date="2020-02" db="EMBL/GenBank/DDBJ databases">
        <authorList>
            <person name="Ferguson B K."/>
        </authorList>
    </citation>
    <scope>NUCLEOTIDE SEQUENCE [LARGE SCALE GENOMIC DNA]</scope>
</reference>
<keyword evidence="3" id="KW-1185">Reference proteome</keyword>
<proteinExistence type="predicted"/>
<evidence type="ECO:0000313" key="3">
    <source>
        <dbReference type="Proteomes" id="UP000479000"/>
    </source>
</evidence>
<feature type="coiled-coil region" evidence="1">
    <location>
        <begin position="81"/>
        <end position="110"/>
    </location>
</feature>
<sequence>MIIDSRIHITKSLIGPTVSQNSKLVGPLSCTEKFLNLNIIIIGVRSIGSEIEILIGTSQATSSTGLWFTDDPSIEGKDGALQVDRDERLRLLKEKQNEERQRKLEELKQQ</sequence>
<organism evidence="2 3">
    <name type="scientific">Nesidiocoris tenuis</name>
    <dbReference type="NCBI Taxonomy" id="355587"/>
    <lineage>
        <taxon>Eukaryota</taxon>
        <taxon>Metazoa</taxon>
        <taxon>Ecdysozoa</taxon>
        <taxon>Arthropoda</taxon>
        <taxon>Hexapoda</taxon>
        <taxon>Insecta</taxon>
        <taxon>Pterygota</taxon>
        <taxon>Neoptera</taxon>
        <taxon>Paraneoptera</taxon>
        <taxon>Hemiptera</taxon>
        <taxon>Heteroptera</taxon>
        <taxon>Panheteroptera</taxon>
        <taxon>Cimicomorpha</taxon>
        <taxon>Miridae</taxon>
        <taxon>Dicyphina</taxon>
        <taxon>Nesidiocoris</taxon>
    </lineage>
</organism>
<dbReference type="OrthoDB" id="6433611at2759"/>
<evidence type="ECO:0000313" key="2">
    <source>
        <dbReference type="EMBL" id="CAB0020187.1"/>
    </source>
</evidence>
<gene>
    <name evidence="2" type="ORF">NTEN_LOCUS23785</name>
</gene>
<name>A0A6H5HTC3_9HEMI</name>
<keyword evidence="1" id="KW-0175">Coiled coil</keyword>
<dbReference type="EMBL" id="CADCXU010035091">
    <property type="protein sequence ID" value="CAB0020187.1"/>
    <property type="molecule type" value="Genomic_DNA"/>
</dbReference>
<dbReference type="AlphaFoldDB" id="A0A6H5HTC3"/>
<protein>
    <submittedName>
        <fullName evidence="2">Uncharacterized protein</fullName>
    </submittedName>
</protein>
<evidence type="ECO:0000256" key="1">
    <source>
        <dbReference type="SAM" id="Coils"/>
    </source>
</evidence>
<accession>A0A6H5HTC3</accession>
<feature type="non-terminal residue" evidence="2">
    <location>
        <position position="110"/>
    </location>
</feature>